<dbReference type="GO" id="GO:0012505">
    <property type="term" value="C:endomembrane system"/>
    <property type="evidence" value="ECO:0007669"/>
    <property type="project" value="UniProtKB-SubCell"/>
</dbReference>
<dbReference type="OMA" id="AHGFQKT"/>
<keyword evidence="5 9" id="KW-1133">Transmembrane helix</keyword>
<dbReference type="PANTHER" id="PTHR45701">
    <property type="entry name" value="SYNAPTOBREVIN FAMILY MEMBER"/>
    <property type="match status" value="1"/>
</dbReference>
<evidence type="ECO:0000313" key="12">
    <source>
        <dbReference type="Proteomes" id="UP000694545"/>
    </source>
</evidence>
<reference evidence="11" key="2">
    <citation type="submission" date="2025-09" db="UniProtKB">
        <authorList>
            <consortium name="Ensembl"/>
        </authorList>
    </citation>
    <scope>IDENTIFICATION</scope>
</reference>
<comment type="subcellular location">
    <subcellularLocation>
        <location evidence="7">Endomembrane system</location>
        <topology evidence="7">Single-pass type IV membrane protein</topology>
    </subcellularLocation>
</comment>
<evidence type="ECO:0000256" key="3">
    <source>
        <dbReference type="ARBA" id="ARBA00022692"/>
    </source>
</evidence>
<keyword evidence="8" id="KW-0175">Coiled coil</keyword>
<dbReference type="InterPro" id="IPR001388">
    <property type="entry name" value="Synaptobrevin-like"/>
</dbReference>
<dbReference type="Proteomes" id="UP000694545">
    <property type="component" value="Unplaced"/>
</dbReference>
<dbReference type="PIRSF" id="PIRSF005409">
    <property type="entry name" value="Synaptobrevin_euk"/>
    <property type="match status" value="1"/>
</dbReference>
<accession>A0A8D2KYI1</accession>
<dbReference type="FunFam" id="1.20.5.110:FF:000004">
    <property type="entry name" value="Vesicle-associated membrane protein 7"/>
    <property type="match status" value="1"/>
</dbReference>
<dbReference type="PROSITE" id="PS50892">
    <property type="entry name" value="V_SNARE"/>
    <property type="match status" value="1"/>
</dbReference>
<dbReference type="GO" id="GO:0016192">
    <property type="term" value="P:vesicle-mediated transport"/>
    <property type="evidence" value="ECO:0007669"/>
    <property type="project" value="InterPro"/>
</dbReference>
<evidence type="ECO:0000256" key="7">
    <source>
        <dbReference type="ARBA" id="ARBA00046280"/>
    </source>
</evidence>
<evidence type="ECO:0000256" key="4">
    <source>
        <dbReference type="ARBA" id="ARBA00022927"/>
    </source>
</evidence>
<dbReference type="GO" id="GO:0016020">
    <property type="term" value="C:membrane"/>
    <property type="evidence" value="ECO:0007669"/>
    <property type="project" value="InterPro"/>
</dbReference>
<evidence type="ECO:0000256" key="9">
    <source>
        <dbReference type="SAM" id="Phobius"/>
    </source>
</evidence>
<dbReference type="Ensembl" id="ENSVKKT00000014437.1">
    <property type="protein sequence ID" value="ENSVKKP00000014101.1"/>
    <property type="gene ID" value="ENSVKKG00000009709.1"/>
</dbReference>
<proteinExistence type="inferred from homology"/>
<dbReference type="Pfam" id="PF00957">
    <property type="entry name" value="Synaptobrevin"/>
    <property type="match status" value="1"/>
</dbReference>
<evidence type="ECO:0000256" key="2">
    <source>
        <dbReference type="ARBA" id="ARBA00022448"/>
    </source>
</evidence>
<dbReference type="AlphaFoldDB" id="A0A8D2KYI1"/>
<dbReference type="Gene3D" id="1.20.5.110">
    <property type="match status" value="1"/>
</dbReference>
<keyword evidence="4" id="KW-0653">Protein transport</keyword>
<comment type="similarity">
    <text evidence="1">Belongs to the synaptobrevin family.</text>
</comment>
<evidence type="ECO:0000259" key="10">
    <source>
        <dbReference type="PROSITE" id="PS50892"/>
    </source>
</evidence>
<dbReference type="SUPFAM" id="SSF58038">
    <property type="entry name" value="SNARE fusion complex"/>
    <property type="match status" value="1"/>
</dbReference>
<keyword evidence="12" id="KW-1185">Reference proteome</keyword>
<protein>
    <recommendedName>
        <fullName evidence="10">V-SNARE coiled-coil homology domain-containing protein</fullName>
    </recommendedName>
</protein>
<evidence type="ECO:0000256" key="6">
    <source>
        <dbReference type="ARBA" id="ARBA00023136"/>
    </source>
</evidence>
<evidence type="ECO:0000256" key="1">
    <source>
        <dbReference type="ARBA" id="ARBA00008025"/>
    </source>
</evidence>
<feature type="domain" description="V-SNARE coiled-coil homology" evidence="10">
    <location>
        <begin position="11"/>
        <end position="71"/>
    </location>
</feature>
<dbReference type="InterPro" id="IPR016444">
    <property type="entry name" value="Synaptobrevin/VAMP"/>
</dbReference>
<dbReference type="PRINTS" id="PR00219">
    <property type="entry name" value="SYNAPTOBREVN"/>
</dbReference>
<keyword evidence="3 9" id="KW-0812">Transmembrane</keyword>
<dbReference type="InterPro" id="IPR042855">
    <property type="entry name" value="V_SNARE_CC"/>
</dbReference>
<name>A0A8D2KYI1_VARKO</name>
<dbReference type="CDD" id="cd15868">
    <property type="entry name" value="R-SNARE_VAMP8"/>
    <property type="match status" value="1"/>
</dbReference>
<feature type="transmembrane region" description="Helical" evidence="9">
    <location>
        <begin position="76"/>
        <end position="98"/>
    </location>
</feature>
<dbReference type="GO" id="GO:0005737">
    <property type="term" value="C:cytoplasm"/>
    <property type="evidence" value="ECO:0007669"/>
    <property type="project" value="UniProtKB-ARBA"/>
</dbReference>
<evidence type="ECO:0000256" key="5">
    <source>
        <dbReference type="ARBA" id="ARBA00022989"/>
    </source>
</evidence>
<keyword evidence="2" id="KW-0813">Transport</keyword>
<dbReference type="GO" id="GO:0015031">
    <property type="term" value="P:protein transport"/>
    <property type="evidence" value="ECO:0007669"/>
    <property type="project" value="UniProtKB-KW"/>
</dbReference>
<keyword evidence="6 9" id="KW-0472">Membrane</keyword>
<organism evidence="11 12">
    <name type="scientific">Varanus komodoensis</name>
    <name type="common">Komodo dragon</name>
    <dbReference type="NCBI Taxonomy" id="61221"/>
    <lineage>
        <taxon>Eukaryota</taxon>
        <taxon>Metazoa</taxon>
        <taxon>Chordata</taxon>
        <taxon>Craniata</taxon>
        <taxon>Vertebrata</taxon>
        <taxon>Euteleostomi</taxon>
        <taxon>Lepidosauria</taxon>
        <taxon>Squamata</taxon>
        <taxon>Bifurcata</taxon>
        <taxon>Unidentata</taxon>
        <taxon>Episquamata</taxon>
        <taxon>Toxicofera</taxon>
        <taxon>Anguimorpha</taxon>
        <taxon>Paleoanguimorpha</taxon>
        <taxon>Varanoidea</taxon>
        <taxon>Varanidae</taxon>
        <taxon>Varanus</taxon>
    </lineage>
</organism>
<sequence length="100" mass="11357">MEYNQEHSDIAISTLQVQVDDVKNIMTHNIEKVLERGEQLSELANRSDDLETAAHGFQKTTAKIARKMWWRNTKMIIIIVVIVLVIVVFIILLGTGVIPT</sequence>
<reference evidence="11" key="1">
    <citation type="submission" date="2025-08" db="UniProtKB">
        <authorList>
            <consortium name="Ensembl"/>
        </authorList>
    </citation>
    <scope>IDENTIFICATION</scope>
</reference>
<evidence type="ECO:0000313" key="11">
    <source>
        <dbReference type="Ensembl" id="ENSVKKP00000014101.1"/>
    </source>
</evidence>
<evidence type="ECO:0000256" key="8">
    <source>
        <dbReference type="PROSITE-ProRule" id="PRU00290"/>
    </source>
</evidence>